<keyword evidence="1" id="KW-0812">Transmembrane</keyword>
<protein>
    <submittedName>
        <fullName evidence="2">Uncharacterized protein</fullName>
    </submittedName>
</protein>
<dbReference type="Proteomes" id="UP000228586">
    <property type="component" value="Segment"/>
</dbReference>
<evidence type="ECO:0000313" key="3">
    <source>
        <dbReference type="Proteomes" id="UP000228586"/>
    </source>
</evidence>
<dbReference type="EMBL" id="KR709302">
    <property type="protein sequence ID" value="AKO61984.1"/>
    <property type="molecule type" value="Genomic_DNA"/>
</dbReference>
<feature type="transmembrane region" description="Helical" evidence="1">
    <location>
        <begin position="194"/>
        <end position="211"/>
    </location>
</feature>
<evidence type="ECO:0000313" key="2">
    <source>
        <dbReference type="EMBL" id="AKO61984.1"/>
    </source>
</evidence>
<evidence type="ECO:0000256" key="1">
    <source>
        <dbReference type="SAM" id="Phobius"/>
    </source>
</evidence>
<proteinExistence type="predicted"/>
<reference evidence="2 3" key="1">
    <citation type="journal article" date="2015" name="PLoS Genet.">
        <title>Virus Satellites Drive Viral Evolution and Ecology.</title>
        <authorList>
            <person name="Frigols B."/>
            <person name="Quiles-Puchalt N."/>
            <person name="Mir-Sanchis I."/>
            <person name="Donderis J."/>
            <person name="Elena S.F."/>
            <person name="Buckling A."/>
            <person name="Novick R.P."/>
            <person name="Marina A."/>
            <person name="Penades J.R."/>
        </authorList>
    </citation>
    <scope>NUCLEOTIDE SEQUENCE [LARGE SCALE GENOMIC DNA]</scope>
</reference>
<keyword evidence="1" id="KW-1133">Transmembrane helix</keyword>
<name>A0A0H4IPV1_9CAUD</name>
<sequence length="217" mass="24518">MNNINLTQRQLDLIKKNQAILSKLPVEAYAKAANTMNNSYVMNALEIQSTVNNVMNSIRINQSKLSNWASYMHQVTKNHPMFKSNLFSNEVLNSFIKSTSIPKNDILKMSYALRNLNVDVANSSTFIKSINPAHPVEQKQHQSNNYSGKKIVDIMHINHSSLGFINASSVGVSGNAIWDFLLKFINNEPINTPFYISVLFIAYFCYLLTSFSNSNDD</sequence>
<accession>A0A0H4IPV1</accession>
<organism evidence="2 3">
    <name type="scientific">Staphylococcus phage 55-2</name>
    <dbReference type="NCBI Taxonomy" id="1675528"/>
    <lineage>
        <taxon>Viruses</taxon>
        <taxon>Duplodnaviria</taxon>
        <taxon>Heunggongvirae</taxon>
        <taxon>Uroviricota</taxon>
        <taxon>Caudoviricetes</taxon>
        <taxon>Azeredovirinae</taxon>
        <taxon>Phietavirus</taxon>
        <taxon>Phietavirus pv55</taxon>
    </lineage>
</organism>
<keyword evidence="1" id="KW-0472">Membrane</keyword>